<proteinExistence type="predicted"/>
<dbReference type="InterPro" id="IPR045430">
    <property type="entry name" value="EAD1"/>
</dbReference>
<evidence type="ECO:0000313" key="2">
    <source>
        <dbReference type="EMBL" id="KYC43484.1"/>
    </source>
</evidence>
<feature type="domain" description="Effector-associated" evidence="1">
    <location>
        <begin position="21"/>
        <end position="105"/>
    </location>
</feature>
<gene>
    <name evidence="2" type="ORF">WA1_10485</name>
</gene>
<organism evidence="2 3">
    <name type="scientific">Scytonema hofmannii PCC 7110</name>
    <dbReference type="NCBI Taxonomy" id="128403"/>
    <lineage>
        <taxon>Bacteria</taxon>
        <taxon>Bacillati</taxon>
        <taxon>Cyanobacteriota</taxon>
        <taxon>Cyanophyceae</taxon>
        <taxon>Nostocales</taxon>
        <taxon>Scytonemataceae</taxon>
        <taxon>Scytonema</taxon>
    </lineage>
</organism>
<reference evidence="2 3" key="1">
    <citation type="journal article" date="2013" name="Genome Biol. Evol.">
        <title>Genomes of Stigonematalean cyanobacteria (subsection V) and the evolution of oxygenic photosynthesis from prokaryotes to plastids.</title>
        <authorList>
            <person name="Dagan T."/>
            <person name="Roettger M."/>
            <person name="Stucken K."/>
            <person name="Landan G."/>
            <person name="Koch R."/>
            <person name="Major P."/>
            <person name="Gould S.B."/>
            <person name="Goremykin V.V."/>
            <person name="Rippka R."/>
            <person name="Tandeau de Marsac N."/>
            <person name="Gugger M."/>
            <person name="Lockhart P.J."/>
            <person name="Allen J.F."/>
            <person name="Brune I."/>
            <person name="Maus I."/>
            <person name="Puhler A."/>
            <person name="Martin W.F."/>
        </authorList>
    </citation>
    <scope>NUCLEOTIDE SEQUENCE [LARGE SCALE GENOMIC DNA]</scope>
    <source>
        <strain evidence="2 3">PCC 7110</strain>
    </source>
</reference>
<accession>A0A139XFK9</accession>
<dbReference type="RefSeq" id="WP_017743958.1">
    <property type="nucleotide sequence ID" value="NZ_KQ976354.1"/>
</dbReference>
<protein>
    <recommendedName>
        <fullName evidence="1">Effector-associated domain-containing protein</fullName>
    </recommendedName>
</protein>
<sequence>MWLLAEIYVKNIIDFEKKIMLTSQQRKKLQDALIGAFPERSLLEQLLDYELDKKLNLITQDSNLQTVVYQLIQRAQSEGWLIDLVRAARQKNPGNSQLRAIAQELFSLPNIPRRHHISNYDSLSNANFDGGCTDIEGIQSSSEHKYPRLVFVKIRLLNLNFQKEVQQFNLILDISFGEEEEKFQYKEQLGFVEREGYIRFGIKFGELCFQLTNGCMPTDLRKFPKIEQVFGLLSPTGTEEYPIWQFKVDDKKSSTLFGCLTNQELGIISLQNIPCVVEATFQINVNSNNLGVTAQEGVWNAKTSKKVKETKLRAFFKKVVEPKLKDYVSKVVLEYDSTSNS</sequence>
<evidence type="ECO:0000313" key="3">
    <source>
        <dbReference type="Proteomes" id="UP000076925"/>
    </source>
</evidence>
<comment type="caution">
    <text evidence="2">The sequence shown here is derived from an EMBL/GenBank/DDBJ whole genome shotgun (WGS) entry which is preliminary data.</text>
</comment>
<evidence type="ECO:0000259" key="1">
    <source>
        <dbReference type="Pfam" id="PF19955"/>
    </source>
</evidence>
<dbReference type="Pfam" id="PF19955">
    <property type="entry name" value="EAD1"/>
    <property type="match status" value="1"/>
</dbReference>
<name>A0A139XFK9_9CYAN</name>
<keyword evidence="3" id="KW-1185">Reference proteome</keyword>
<dbReference type="Proteomes" id="UP000076925">
    <property type="component" value="Unassembled WGS sequence"/>
</dbReference>
<dbReference type="AlphaFoldDB" id="A0A139XFK9"/>
<dbReference type="STRING" id="128403.WA1_10485"/>
<dbReference type="EMBL" id="ANNX02000013">
    <property type="protein sequence ID" value="KYC43484.1"/>
    <property type="molecule type" value="Genomic_DNA"/>
</dbReference>